<dbReference type="GO" id="GO:0005975">
    <property type="term" value="P:carbohydrate metabolic process"/>
    <property type="evidence" value="ECO:0007669"/>
    <property type="project" value="InterPro"/>
</dbReference>
<dbReference type="InterPro" id="IPR012341">
    <property type="entry name" value="6hp_glycosidase-like_sf"/>
</dbReference>
<dbReference type="RefSeq" id="WP_129129039.1">
    <property type="nucleotide sequence ID" value="NZ_SDHW01000001.1"/>
</dbReference>
<dbReference type="Proteomes" id="UP000290204">
    <property type="component" value="Unassembled WGS sequence"/>
</dbReference>
<reference evidence="2 3" key="1">
    <citation type="submission" date="2019-01" db="EMBL/GenBank/DDBJ databases">
        <title>Lacibacter sp. strain TTM-7.</title>
        <authorList>
            <person name="Chen W.-M."/>
        </authorList>
    </citation>
    <scope>NUCLEOTIDE SEQUENCE [LARGE SCALE GENOMIC DNA]</scope>
    <source>
        <strain evidence="2 3">TTM-7</strain>
    </source>
</reference>
<dbReference type="EMBL" id="SDHW01000001">
    <property type="protein sequence ID" value="RXK61666.1"/>
    <property type="molecule type" value="Genomic_DNA"/>
</dbReference>
<dbReference type="SUPFAM" id="SSF48208">
    <property type="entry name" value="Six-hairpin glycosidases"/>
    <property type="match status" value="1"/>
</dbReference>
<accession>A0A4Q1CL26</accession>
<gene>
    <name evidence="2" type="ORF">ESA94_01220</name>
</gene>
<evidence type="ECO:0000313" key="3">
    <source>
        <dbReference type="Proteomes" id="UP000290204"/>
    </source>
</evidence>
<dbReference type="Gene3D" id="1.50.10.10">
    <property type="match status" value="1"/>
</dbReference>
<dbReference type="OrthoDB" id="2490189at2"/>
<organism evidence="2 3">
    <name type="scientific">Lacibacter luteus</name>
    <dbReference type="NCBI Taxonomy" id="2508719"/>
    <lineage>
        <taxon>Bacteria</taxon>
        <taxon>Pseudomonadati</taxon>
        <taxon>Bacteroidota</taxon>
        <taxon>Chitinophagia</taxon>
        <taxon>Chitinophagales</taxon>
        <taxon>Chitinophagaceae</taxon>
        <taxon>Lacibacter</taxon>
    </lineage>
</organism>
<proteinExistence type="predicted"/>
<protein>
    <recommendedName>
        <fullName evidence="4">Six-hairpin glycosidase-like protein</fullName>
    </recommendedName>
</protein>
<evidence type="ECO:0000256" key="1">
    <source>
        <dbReference type="SAM" id="SignalP"/>
    </source>
</evidence>
<evidence type="ECO:0008006" key="4">
    <source>
        <dbReference type="Google" id="ProtNLM"/>
    </source>
</evidence>
<sequence>MKVKKISSTLMLLLFTAASFAQETKLTEQQDRWVIQPDGSIQWTIDGRLPHHDHIEMSGEKISMWMQYSVDSTAKPKLSRTLVFPSFRLLPQRTIAHMTYNVEDNDLPRIYINDRLLKAGVHNAAIMNDMPEKVISITHNGIMQINSEIGKDGLKLKRIYFPSVDKAMAVEKLVFINAGKQAVKIDMEYLKRDVSPSAERTSNGPHHFIISTIGEGLKTIQPGDSAVFAITYQATRANEPMIKASVNEEEVTRQYRVKQMTENLILETPDRILNTMFAFAKIRSTESIYNTRGGYMHGPGGLRYYAAIWANDQAEYVNPFFAFLGDDVGNKSAMNSFRMFAKYMNPEYKPIPSSIIAEGAGVWQGAKDRGDMAMIAYGAGRYALAYGNIDSAKVLWPLIEWCLEYLKRKLTADGVVYSDSDELEGRFPAGKANLNTSSLYYDALLSAAYLGKRLGIAEQQLKTYKQEAIKLRANIEKYFGATIDGFQTYRYYKGNDTLRAWITTPLTVDIFDRKEGTVAALFSPRLWTEDGLASLAGNKTFWDRSTLYGLRGAFAAGEPEKALTFLKYFSRRRLLGEHVPYAVEAYPEGNQRHLSAESGLYCRIYTEGVFGIRPVDINSFNCTPRLPKEWNKMALRNIHSFGHVFDLEVERVNTNLIIVVKSGDKVKRYKIAEGKSQLITL</sequence>
<feature type="signal peptide" evidence="1">
    <location>
        <begin position="1"/>
        <end position="21"/>
    </location>
</feature>
<evidence type="ECO:0000313" key="2">
    <source>
        <dbReference type="EMBL" id="RXK61666.1"/>
    </source>
</evidence>
<keyword evidence="1" id="KW-0732">Signal</keyword>
<comment type="caution">
    <text evidence="2">The sequence shown here is derived from an EMBL/GenBank/DDBJ whole genome shotgun (WGS) entry which is preliminary data.</text>
</comment>
<dbReference type="InterPro" id="IPR008928">
    <property type="entry name" value="6-hairpin_glycosidase_sf"/>
</dbReference>
<keyword evidence="3" id="KW-1185">Reference proteome</keyword>
<name>A0A4Q1CL26_9BACT</name>
<dbReference type="AlphaFoldDB" id="A0A4Q1CL26"/>
<feature type="chain" id="PRO_5020797572" description="Six-hairpin glycosidase-like protein" evidence="1">
    <location>
        <begin position="22"/>
        <end position="681"/>
    </location>
</feature>